<dbReference type="SUPFAM" id="SSF46689">
    <property type="entry name" value="Homeodomain-like"/>
    <property type="match status" value="1"/>
</dbReference>
<dbReference type="KEGG" id="srt:Srot_1960"/>
<dbReference type="RefSeq" id="WP_013138870.1">
    <property type="nucleotide sequence ID" value="NC_014168.1"/>
</dbReference>
<name>D6Z8Y7_SEGRD</name>
<keyword evidence="1 2" id="KW-0238">DNA-binding</keyword>
<reference evidence="5 6" key="1">
    <citation type="journal article" date="2010" name="Stand. Genomic Sci.">
        <title>Complete genome sequence of Segniliparus rotundus type strain (CDC 1076).</title>
        <authorList>
            <person name="Sikorski J."/>
            <person name="Lapidus A."/>
            <person name="Copeland A."/>
            <person name="Misra M."/>
            <person name="Glavina Del Rio T."/>
            <person name="Nolan M."/>
            <person name="Lucas S."/>
            <person name="Chen F."/>
            <person name="Tice H."/>
            <person name="Cheng J.F."/>
            <person name="Jando M."/>
            <person name="Schneider S."/>
            <person name="Bruce D."/>
            <person name="Goodwin L."/>
            <person name="Pitluck S."/>
            <person name="Liolios K."/>
            <person name="Mikhailova N."/>
            <person name="Pati A."/>
            <person name="Ivanova N."/>
            <person name="Mavromatis K."/>
            <person name="Chen A."/>
            <person name="Palaniappan K."/>
            <person name="Chertkov O."/>
            <person name="Land M."/>
            <person name="Hauser L."/>
            <person name="Chang Y.J."/>
            <person name="Jeffries C.D."/>
            <person name="Brettin T."/>
            <person name="Detter J.C."/>
            <person name="Han C."/>
            <person name="Rohde M."/>
            <person name="Goker M."/>
            <person name="Bristow J."/>
            <person name="Eisen J.A."/>
            <person name="Markowitz V."/>
            <person name="Hugenholtz P."/>
            <person name="Kyrpides N.C."/>
            <person name="Klenk H.P."/>
        </authorList>
    </citation>
    <scope>NUCLEOTIDE SEQUENCE [LARGE SCALE GENOMIC DNA]</scope>
    <source>
        <strain evidence="6">ATCC BAA-972 / CDC 1076 / CIP 108378 / DSM 44985 / JCM 13578</strain>
    </source>
</reference>
<dbReference type="HOGENOM" id="CLU_069356_13_1_11"/>
<dbReference type="InterPro" id="IPR009057">
    <property type="entry name" value="Homeodomain-like_sf"/>
</dbReference>
<organism evidence="5 6">
    <name type="scientific">Segniliparus rotundus (strain ATCC BAA-972 / CDC 1076 / CIP 108378 / DSM 44985 / JCM 13578)</name>
    <dbReference type="NCBI Taxonomy" id="640132"/>
    <lineage>
        <taxon>Bacteria</taxon>
        <taxon>Bacillati</taxon>
        <taxon>Actinomycetota</taxon>
        <taxon>Actinomycetes</taxon>
        <taxon>Mycobacteriales</taxon>
        <taxon>Segniliparaceae</taxon>
        <taxon>Segniliparus</taxon>
    </lineage>
</organism>
<dbReference type="PROSITE" id="PS50977">
    <property type="entry name" value="HTH_TETR_2"/>
    <property type="match status" value="1"/>
</dbReference>
<dbReference type="InterPro" id="IPR050109">
    <property type="entry name" value="HTH-type_TetR-like_transc_reg"/>
</dbReference>
<dbReference type="GO" id="GO:0000976">
    <property type="term" value="F:transcription cis-regulatory region binding"/>
    <property type="evidence" value="ECO:0007669"/>
    <property type="project" value="TreeGrafter"/>
</dbReference>
<evidence type="ECO:0000313" key="6">
    <source>
        <dbReference type="Proteomes" id="UP000002247"/>
    </source>
</evidence>
<dbReference type="EMBL" id="CP001958">
    <property type="protein sequence ID" value="ADG98417.1"/>
    <property type="molecule type" value="Genomic_DNA"/>
</dbReference>
<feature type="domain" description="HTH tetR-type" evidence="4">
    <location>
        <begin position="2"/>
        <end position="62"/>
    </location>
</feature>
<dbReference type="AlphaFoldDB" id="D6Z8Y7"/>
<evidence type="ECO:0000256" key="3">
    <source>
        <dbReference type="SAM" id="MobiDB-lite"/>
    </source>
</evidence>
<dbReference type="Gene3D" id="1.10.357.10">
    <property type="entry name" value="Tetracycline Repressor, domain 2"/>
    <property type="match status" value="1"/>
</dbReference>
<dbReference type="GO" id="GO:0003700">
    <property type="term" value="F:DNA-binding transcription factor activity"/>
    <property type="evidence" value="ECO:0007669"/>
    <property type="project" value="TreeGrafter"/>
</dbReference>
<accession>D6Z8Y7</accession>
<dbReference type="PANTHER" id="PTHR30055">
    <property type="entry name" value="HTH-TYPE TRANSCRIPTIONAL REGULATOR RUTR"/>
    <property type="match status" value="1"/>
</dbReference>
<evidence type="ECO:0000256" key="1">
    <source>
        <dbReference type="ARBA" id="ARBA00023125"/>
    </source>
</evidence>
<gene>
    <name evidence="5" type="ordered locus">Srot_1960</name>
</gene>
<dbReference type="Proteomes" id="UP000002247">
    <property type="component" value="Chromosome"/>
</dbReference>
<protein>
    <submittedName>
        <fullName evidence="5">Transcriptional regulator, TetR family</fullName>
    </submittedName>
</protein>
<proteinExistence type="predicted"/>
<keyword evidence="6" id="KW-1185">Reference proteome</keyword>
<dbReference type="STRING" id="640132.Srot_1960"/>
<dbReference type="Gene3D" id="1.10.10.60">
    <property type="entry name" value="Homeodomain-like"/>
    <property type="match status" value="1"/>
</dbReference>
<feature type="DNA-binding region" description="H-T-H motif" evidence="2">
    <location>
        <begin position="25"/>
        <end position="44"/>
    </location>
</feature>
<dbReference type="Pfam" id="PF00440">
    <property type="entry name" value="TetR_N"/>
    <property type="match status" value="1"/>
</dbReference>
<feature type="region of interest" description="Disordered" evidence="3">
    <location>
        <begin position="195"/>
        <end position="216"/>
    </location>
</feature>
<evidence type="ECO:0000256" key="2">
    <source>
        <dbReference type="PROSITE-ProRule" id="PRU00335"/>
    </source>
</evidence>
<sequence length="216" mass="23784">MNEVRRRLLAALEQSVVEHGLLNTTVAEIVRRAATSRRTFYEHFESKEACYLEFLGEINNRLGELITEAVGSTSHPVEQIRQGVRAWLIAAEANSAAHVSLIRELPSLGEPGRQLLRRNHENLIGVFQKLTDNPQLRELGVKPVTRDTARVILGGLNELVISTVEDGGKPTDVEHAAVDAVYALLGPRAELPGLHLAGPHLPDSNATNREDSAWSR</sequence>
<evidence type="ECO:0000259" key="4">
    <source>
        <dbReference type="PROSITE" id="PS50977"/>
    </source>
</evidence>
<dbReference type="InterPro" id="IPR001647">
    <property type="entry name" value="HTH_TetR"/>
</dbReference>
<dbReference type="OrthoDB" id="5242485at2"/>
<dbReference type="PANTHER" id="PTHR30055:SF187">
    <property type="entry name" value="TRANSCRIPTIONAL REGULATORY PROTEIN"/>
    <property type="match status" value="1"/>
</dbReference>
<evidence type="ECO:0000313" key="5">
    <source>
        <dbReference type="EMBL" id="ADG98417.1"/>
    </source>
</evidence>
<dbReference type="eggNOG" id="COG1309">
    <property type="taxonomic scope" value="Bacteria"/>
</dbReference>